<organism evidence="1 2">
    <name type="scientific">Sphingomonas jinjuensis</name>
    <dbReference type="NCBI Taxonomy" id="535907"/>
    <lineage>
        <taxon>Bacteria</taxon>
        <taxon>Pseudomonadati</taxon>
        <taxon>Pseudomonadota</taxon>
        <taxon>Alphaproteobacteria</taxon>
        <taxon>Sphingomonadales</taxon>
        <taxon>Sphingomonadaceae</taxon>
        <taxon>Sphingomonas</taxon>
    </lineage>
</organism>
<keyword evidence="2" id="KW-1185">Reference proteome</keyword>
<gene>
    <name evidence="1" type="ORF">GGQ80_002060</name>
</gene>
<dbReference type="Proteomes" id="UP000529795">
    <property type="component" value="Unassembled WGS sequence"/>
</dbReference>
<accession>A0A840F857</accession>
<comment type="caution">
    <text evidence="1">The sequence shown here is derived from an EMBL/GenBank/DDBJ whole genome shotgun (WGS) entry which is preliminary data.</text>
</comment>
<proteinExistence type="predicted"/>
<protein>
    <submittedName>
        <fullName evidence="1">Uncharacterized protein</fullName>
    </submittedName>
</protein>
<name>A0A840F857_9SPHN</name>
<reference evidence="1 2" key="1">
    <citation type="submission" date="2020-08" db="EMBL/GenBank/DDBJ databases">
        <title>Genomic Encyclopedia of Type Strains, Phase IV (KMG-IV): sequencing the most valuable type-strain genomes for metagenomic binning, comparative biology and taxonomic classification.</title>
        <authorList>
            <person name="Goeker M."/>
        </authorList>
    </citation>
    <scope>NUCLEOTIDE SEQUENCE [LARGE SCALE GENOMIC DNA]</scope>
    <source>
        <strain evidence="1 2">YC6723</strain>
    </source>
</reference>
<evidence type="ECO:0000313" key="1">
    <source>
        <dbReference type="EMBL" id="MBB4154150.1"/>
    </source>
</evidence>
<sequence>MTEEAFDRDTGEILSTRAADGSRLPPPSATFADTIRLLNDGQFDLDASAELRELVTKIADHADNAKGVAKGSIAIKLDIKMMNGAHVVTPSLKIVAPTPDQPGTLLFSDDEGRLSRNRPDQGVFFGTRVVADNSARDTRTV</sequence>
<dbReference type="EMBL" id="JACIEV010000005">
    <property type="protein sequence ID" value="MBB4154150.1"/>
    <property type="molecule type" value="Genomic_DNA"/>
</dbReference>
<dbReference type="RefSeq" id="WP_183984405.1">
    <property type="nucleotide sequence ID" value="NZ_JACIEV010000005.1"/>
</dbReference>
<evidence type="ECO:0000313" key="2">
    <source>
        <dbReference type="Proteomes" id="UP000529795"/>
    </source>
</evidence>
<dbReference type="AlphaFoldDB" id="A0A840F857"/>